<keyword evidence="2" id="KW-1185">Reference proteome</keyword>
<gene>
    <name evidence="1" type="ORF">FC26_GL002459</name>
</gene>
<dbReference type="RefSeq" id="WP_057777520.1">
    <property type="nucleotide sequence ID" value="NZ_AYYY01000006.1"/>
</dbReference>
<dbReference type="STRING" id="1423813.FC26_GL002459"/>
<evidence type="ECO:0000313" key="2">
    <source>
        <dbReference type="Proteomes" id="UP000051733"/>
    </source>
</evidence>
<dbReference type="AlphaFoldDB" id="A0A0R2ADQ7"/>
<organism evidence="1 2">
    <name type="scientific">Paucilactobacillus vaccinostercus DSM 20634</name>
    <dbReference type="NCBI Taxonomy" id="1423813"/>
    <lineage>
        <taxon>Bacteria</taxon>
        <taxon>Bacillati</taxon>
        <taxon>Bacillota</taxon>
        <taxon>Bacilli</taxon>
        <taxon>Lactobacillales</taxon>
        <taxon>Lactobacillaceae</taxon>
        <taxon>Paucilactobacillus</taxon>
    </lineage>
</organism>
<accession>A0A0R2ADQ7</accession>
<dbReference type="EMBL" id="AYYY01000006">
    <property type="protein sequence ID" value="KRM62395.1"/>
    <property type="molecule type" value="Genomic_DNA"/>
</dbReference>
<comment type="caution">
    <text evidence="1">The sequence shown here is derived from an EMBL/GenBank/DDBJ whole genome shotgun (WGS) entry which is preliminary data.</text>
</comment>
<sequence>MILTDFNLSTGTLNGNLTLWATDRHAVISITQLTYHNTELIVSHQDAHEILTLDQFRARIAALDGQTKFFLNSATYPLFGYRLDGNRLILG</sequence>
<protein>
    <submittedName>
        <fullName evidence="1">Uncharacterized protein</fullName>
    </submittedName>
</protein>
<evidence type="ECO:0000313" key="1">
    <source>
        <dbReference type="EMBL" id="KRM62395.1"/>
    </source>
</evidence>
<dbReference type="Proteomes" id="UP000051733">
    <property type="component" value="Unassembled WGS sequence"/>
</dbReference>
<proteinExistence type="predicted"/>
<reference evidence="1 2" key="1">
    <citation type="journal article" date="2015" name="Genome Announc.">
        <title>Expanding the biotechnology potential of lactobacilli through comparative genomics of 213 strains and associated genera.</title>
        <authorList>
            <person name="Sun Z."/>
            <person name="Harris H.M."/>
            <person name="McCann A."/>
            <person name="Guo C."/>
            <person name="Argimon S."/>
            <person name="Zhang W."/>
            <person name="Yang X."/>
            <person name="Jeffery I.B."/>
            <person name="Cooney J.C."/>
            <person name="Kagawa T.F."/>
            <person name="Liu W."/>
            <person name="Song Y."/>
            <person name="Salvetti E."/>
            <person name="Wrobel A."/>
            <person name="Rasinkangas P."/>
            <person name="Parkhill J."/>
            <person name="Rea M.C."/>
            <person name="O'Sullivan O."/>
            <person name="Ritari J."/>
            <person name="Douillard F.P."/>
            <person name="Paul Ross R."/>
            <person name="Yang R."/>
            <person name="Briner A.E."/>
            <person name="Felis G.E."/>
            <person name="de Vos W.M."/>
            <person name="Barrangou R."/>
            <person name="Klaenhammer T.R."/>
            <person name="Caufield P.W."/>
            <person name="Cui Y."/>
            <person name="Zhang H."/>
            <person name="O'Toole P.W."/>
        </authorList>
    </citation>
    <scope>NUCLEOTIDE SEQUENCE [LARGE SCALE GENOMIC DNA]</scope>
    <source>
        <strain evidence="1 2">DSM 20634</strain>
    </source>
</reference>
<name>A0A0R2ADQ7_9LACO</name>
<dbReference type="PATRIC" id="fig|1423813.3.peg.2506"/>
<dbReference type="OrthoDB" id="2249034at2"/>